<protein>
    <submittedName>
        <fullName evidence="1">Uncharacterized protein</fullName>
    </submittedName>
</protein>
<reference evidence="1 2" key="1">
    <citation type="submission" date="2024-06" db="EMBL/GenBank/DDBJ databases">
        <title>Draft genome sequence of Geodermatophilus badlandi, a novel member of the Geodermatophilaceae isolated from badland sedimentary rocks in the Red desert, Wyoming, USA.</title>
        <authorList>
            <person name="Ben Tekaya S."/>
            <person name="Nouioui I."/>
            <person name="Flores G.M."/>
            <person name="Shaal M.N."/>
            <person name="Bredoire F."/>
            <person name="Basile F."/>
            <person name="Van Diepen L."/>
            <person name="Ward N.L."/>
        </authorList>
    </citation>
    <scope>NUCLEOTIDE SEQUENCE [LARGE SCALE GENOMIC DNA]</scope>
    <source>
        <strain evidence="1 2">WL48A</strain>
    </source>
</reference>
<name>A0ABV3XEB4_9ACTN</name>
<sequence length="60" mass="6308">MNPIACRAVAQAGLVAATASADDEQPWPLLLVAGWHTTAVDLVLQDGRLADALAELELRV</sequence>
<evidence type="ECO:0000313" key="1">
    <source>
        <dbReference type="EMBL" id="MEX5718920.1"/>
    </source>
</evidence>
<gene>
    <name evidence="1" type="ORF">ABQ292_11175</name>
</gene>
<dbReference type="EMBL" id="JBFNXQ010000029">
    <property type="protein sequence ID" value="MEX5718920.1"/>
    <property type="molecule type" value="Genomic_DNA"/>
</dbReference>
<dbReference type="RefSeq" id="WP_204693246.1">
    <property type="nucleotide sequence ID" value="NZ_JBFNXQ010000029.1"/>
</dbReference>
<comment type="caution">
    <text evidence="1">The sequence shown here is derived from an EMBL/GenBank/DDBJ whole genome shotgun (WGS) entry which is preliminary data.</text>
</comment>
<proteinExistence type="predicted"/>
<keyword evidence="2" id="KW-1185">Reference proteome</keyword>
<accession>A0ABV3XEB4</accession>
<organism evidence="1 2">
    <name type="scientific">Geodermatophilus maliterrae</name>
    <dbReference type="NCBI Taxonomy" id="3162531"/>
    <lineage>
        <taxon>Bacteria</taxon>
        <taxon>Bacillati</taxon>
        <taxon>Actinomycetota</taxon>
        <taxon>Actinomycetes</taxon>
        <taxon>Geodermatophilales</taxon>
        <taxon>Geodermatophilaceae</taxon>
        <taxon>Geodermatophilus</taxon>
    </lineage>
</organism>
<dbReference type="Proteomes" id="UP001560045">
    <property type="component" value="Unassembled WGS sequence"/>
</dbReference>
<evidence type="ECO:0000313" key="2">
    <source>
        <dbReference type="Proteomes" id="UP001560045"/>
    </source>
</evidence>